<keyword evidence="5" id="KW-0411">Iron-sulfur</keyword>
<reference evidence="7" key="1">
    <citation type="journal article" date="2015" name="Nature">
        <title>Complex archaea that bridge the gap between prokaryotes and eukaryotes.</title>
        <authorList>
            <person name="Spang A."/>
            <person name="Saw J.H."/>
            <person name="Jorgensen S.L."/>
            <person name="Zaremba-Niedzwiedzka K."/>
            <person name="Martijn J."/>
            <person name="Lind A.E."/>
            <person name="van Eijk R."/>
            <person name="Schleper C."/>
            <person name="Guy L."/>
            <person name="Ettema T.J."/>
        </authorList>
    </citation>
    <scope>NUCLEOTIDE SEQUENCE</scope>
</reference>
<dbReference type="GO" id="GO:0046872">
    <property type="term" value="F:metal ion binding"/>
    <property type="evidence" value="ECO:0007669"/>
    <property type="project" value="UniProtKB-KW"/>
</dbReference>
<evidence type="ECO:0000256" key="3">
    <source>
        <dbReference type="ARBA" id="ARBA00022723"/>
    </source>
</evidence>
<dbReference type="SMART" id="SM00729">
    <property type="entry name" value="Elp3"/>
    <property type="match status" value="1"/>
</dbReference>
<dbReference type="SFLD" id="SFLDS00029">
    <property type="entry name" value="Radical_SAM"/>
    <property type="match status" value="1"/>
</dbReference>
<sequence>MNYVVGNLIEPVFRPPSEWDALLIAITNGCTRQCTFCSMYRSKAFSIRKDIEEIKNDIKRAGAFYGNRVRKIFFEDGNAFVVKPEILTELTKYCYKIHPNLEKVSSYAHAKDIVGKSDEDLKKIADSGFTMVYVGVESGDNEVLKACKKGTTQDELTLAAQKCHKAGIAWSGIFLLGLAGNNPEKSKKHAIESANLINRMAPPTPINWYISPLTLGVTPGTELDTLKLEGEFKPCSPTQILEELYTMIEHTSDELQKCNFSSSHASNSVSLNGELTIDKEQFLKVVEAAIKYPNLRRPDYLRSL</sequence>
<dbReference type="Pfam" id="PF04055">
    <property type="entry name" value="Radical_SAM"/>
    <property type="match status" value="1"/>
</dbReference>
<dbReference type="SFLD" id="SFLDG01082">
    <property type="entry name" value="B12-binding_domain_containing"/>
    <property type="match status" value="1"/>
</dbReference>
<accession>A0A0F9LI44</accession>
<evidence type="ECO:0000313" key="7">
    <source>
        <dbReference type="EMBL" id="KKM94569.1"/>
    </source>
</evidence>
<dbReference type="GO" id="GO:0051536">
    <property type="term" value="F:iron-sulfur cluster binding"/>
    <property type="evidence" value="ECO:0007669"/>
    <property type="project" value="UniProtKB-KW"/>
</dbReference>
<organism evidence="7">
    <name type="scientific">marine sediment metagenome</name>
    <dbReference type="NCBI Taxonomy" id="412755"/>
    <lineage>
        <taxon>unclassified sequences</taxon>
        <taxon>metagenomes</taxon>
        <taxon>ecological metagenomes</taxon>
    </lineage>
</organism>
<evidence type="ECO:0000256" key="1">
    <source>
        <dbReference type="ARBA" id="ARBA00001966"/>
    </source>
</evidence>
<dbReference type="GO" id="GO:0003824">
    <property type="term" value="F:catalytic activity"/>
    <property type="evidence" value="ECO:0007669"/>
    <property type="project" value="InterPro"/>
</dbReference>
<dbReference type="InterPro" id="IPR007197">
    <property type="entry name" value="rSAM"/>
</dbReference>
<comment type="cofactor">
    <cofactor evidence="1">
        <name>[4Fe-4S] cluster</name>
        <dbReference type="ChEBI" id="CHEBI:49883"/>
    </cofactor>
</comment>
<keyword evidence="4" id="KW-0408">Iron</keyword>
<protein>
    <recommendedName>
        <fullName evidence="6">Radical SAM core domain-containing protein</fullName>
    </recommendedName>
</protein>
<dbReference type="SFLD" id="SFLDG01095">
    <property type="entry name" value="Uncharacterised_Radical_SAM_Su"/>
    <property type="match status" value="1"/>
</dbReference>
<dbReference type="InterPro" id="IPR006638">
    <property type="entry name" value="Elp3/MiaA/NifB-like_rSAM"/>
</dbReference>
<dbReference type="AlphaFoldDB" id="A0A0F9LI44"/>
<evidence type="ECO:0000259" key="6">
    <source>
        <dbReference type="PROSITE" id="PS51918"/>
    </source>
</evidence>
<dbReference type="InterPro" id="IPR058240">
    <property type="entry name" value="rSAM_sf"/>
</dbReference>
<dbReference type="CDD" id="cd01335">
    <property type="entry name" value="Radical_SAM"/>
    <property type="match status" value="1"/>
</dbReference>
<evidence type="ECO:0000256" key="4">
    <source>
        <dbReference type="ARBA" id="ARBA00023004"/>
    </source>
</evidence>
<proteinExistence type="predicted"/>
<evidence type="ECO:0000256" key="2">
    <source>
        <dbReference type="ARBA" id="ARBA00022691"/>
    </source>
</evidence>
<dbReference type="PANTHER" id="PTHR43409">
    <property type="entry name" value="ANAEROBIC MAGNESIUM-PROTOPORPHYRIN IX MONOMETHYL ESTER CYCLASE-RELATED"/>
    <property type="match status" value="1"/>
</dbReference>
<gene>
    <name evidence="7" type="ORF">LCGC14_1196960</name>
</gene>
<dbReference type="PANTHER" id="PTHR43409:SF4">
    <property type="entry name" value="RADICAL SAM SUPERFAMILY PROTEIN"/>
    <property type="match status" value="1"/>
</dbReference>
<dbReference type="InterPro" id="IPR051198">
    <property type="entry name" value="BchE-like"/>
</dbReference>
<dbReference type="InterPro" id="IPR013785">
    <property type="entry name" value="Aldolase_TIM"/>
</dbReference>
<comment type="caution">
    <text evidence="7">The sequence shown here is derived from an EMBL/GenBank/DDBJ whole genome shotgun (WGS) entry which is preliminary data.</text>
</comment>
<dbReference type="Gene3D" id="3.20.20.70">
    <property type="entry name" value="Aldolase class I"/>
    <property type="match status" value="1"/>
</dbReference>
<dbReference type="SUPFAM" id="SSF102114">
    <property type="entry name" value="Radical SAM enzymes"/>
    <property type="match status" value="1"/>
</dbReference>
<evidence type="ECO:0000256" key="5">
    <source>
        <dbReference type="ARBA" id="ARBA00023014"/>
    </source>
</evidence>
<keyword evidence="2" id="KW-0949">S-adenosyl-L-methionine</keyword>
<name>A0A0F9LI44_9ZZZZ</name>
<dbReference type="EMBL" id="LAZR01006120">
    <property type="protein sequence ID" value="KKM94569.1"/>
    <property type="molecule type" value="Genomic_DNA"/>
</dbReference>
<dbReference type="PROSITE" id="PS51918">
    <property type="entry name" value="RADICAL_SAM"/>
    <property type="match status" value="1"/>
</dbReference>
<keyword evidence="3" id="KW-0479">Metal-binding</keyword>
<feature type="domain" description="Radical SAM core" evidence="6">
    <location>
        <begin position="16"/>
        <end position="254"/>
    </location>
</feature>